<keyword evidence="4" id="KW-0186">Copper</keyword>
<dbReference type="PANTHER" id="PTHR28088:SF5">
    <property type="entry name" value="TRANSCRIPTIONAL ACTIVATOR HAA1-RELATED"/>
    <property type="match status" value="1"/>
</dbReference>
<evidence type="ECO:0000256" key="4">
    <source>
        <dbReference type="ARBA" id="ARBA00023008"/>
    </source>
</evidence>
<protein>
    <submittedName>
        <fullName evidence="9">Copper fist DNA binding domain-containing protein</fullName>
    </submittedName>
</protein>
<comment type="caution">
    <text evidence="9">The sequence shown here is derived from an EMBL/GenBank/DDBJ whole genome shotgun (WGS) entry which is preliminary data.</text>
</comment>
<evidence type="ECO:0000256" key="2">
    <source>
        <dbReference type="ARBA" id="ARBA00022723"/>
    </source>
</evidence>
<keyword evidence="2" id="KW-0479">Metal-binding</keyword>
<evidence type="ECO:0000256" key="7">
    <source>
        <dbReference type="ARBA" id="ARBA00023242"/>
    </source>
</evidence>
<evidence type="ECO:0000313" key="10">
    <source>
        <dbReference type="Proteomes" id="UP001448207"/>
    </source>
</evidence>
<sequence length="79" mass="9049">MIINGSKFACGTCIKGHRSSHCSHTDRPLFKIRKKGRPVSQCTYCRDLRRTKQIHVKCVCSERGIEFIPFYFNSLSIGV</sequence>
<dbReference type="SMART" id="SM01090">
    <property type="entry name" value="Copper-fist"/>
    <property type="match status" value="1"/>
</dbReference>
<accession>A0ABR3AVN0</accession>
<gene>
    <name evidence="9" type="ORF">J3Q64DRAFT_1642699</name>
</gene>
<evidence type="ECO:0000256" key="3">
    <source>
        <dbReference type="ARBA" id="ARBA00022833"/>
    </source>
</evidence>
<dbReference type="PROSITE" id="PS50073">
    <property type="entry name" value="COPPER_FIST_2"/>
    <property type="match status" value="1"/>
</dbReference>
<dbReference type="Proteomes" id="UP001448207">
    <property type="component" value="Unassembled WGS sequence"/>
</dbReference>
<keyword evidence="3" id="KW-0862">Zinc</keyword>
<evidence type="ECO:0000259" key="8">
    <source>
        <dbReference type="PROSITE" id="PS50073"/>
    </source>
</evidence>
<dbReference type="InterPro" id="IPR001083">
    <property type="entry name" value="Cu_fist_DNA-bd_dom"/>
</dbReference>
<dbReference type="Pfam" id="PF00649">
    <property type="entry name" value="Copper-fist"/>
    <property type="match status" value="1"/>
</dbReference>
<evidence type="ECO:0000313" key="9">
    <source>
        <dbReference type="EMBL" id="KAL0082650.1"/>
    </source>
</evidence>
<dbReference type="SUPFAM" id="SSF57879">
    <property type="entry name" value="Zinc domain conserved in yeast copper-regulated transcription factors"/>
    <property type="match status" value="1"/>
</dbReference>
<dbReference type="PRINTS" id="PR00617">
    <property type="entry name" value="COPPERFIST"/>
</dbReference>
<dbReference type="SMART" id="SM00412">
    <property type="entry name" value="Cu_FIST"/>
    <property type="match status" value="1"/>
</dbReference>
<reference evidence="9 10" key="1">
    <citation type="submission" date="2024-04" db="EMBL/GenBank/DDBJ databases">
        <title>Symmetric and asymmetric DNA N6-adenine methylation regulates different biological responses in Mucorales.</title>
        <authorList>
            <consortium name="Lawrence Berkeley National Laboratory"/>
            <person name="Lax C."/>
            <person name="Mondo S.J."/>
            <person name="Osorio-Concepcion M."/>
            <person name="Muszewska A."/>
            <person name="Corrochano-Luque M."/>
            <person name="Gutierrez G."/>
            <person name="Riley R."/>
            <person name="Lipzen A."/>
            <person name="Guo J."/>
            <person name="Hundley H."/>
            <person name="Amirebrahimi M."/>
            <person name="Ng V."/>
            <person name="Lorenzo-Gutierrez D."/>
            <person name="Binder U."/>
            <person name="Yang J."/>
            <person name="Song Y."/>
            <person name="Canovas D."/>
            <person name="Navarro E."/>
            <person name="Freitag M."/>
            <person name="Gabaldon T."/>
            <person name="Grigoriev I.V."/>
            <person name="Corrochano L.M."/>
            <person name="Nicolas F.E."/>
            <person name="Garre V."/>
        </authorList>
    </citation>
    <scope>NUCLEOTIDE SEQUENCE [LARGE SCALE GENOMIC DNA]</scope>
    <source>
        <strain evidence="9 10">L51</strain>
    </source>
</reference>
<dbReference type="Gene3D" id="3.90.430.10">
    <property type="entry name" value="Copper fist DNA-binding domain"/>
    <property type="match status" value="1"/>
</dbReference>
<evidence type="ECO:0000256" key="5">
    <source>
        <dbReference type="ARBA" id="ARBA00023015"/>
    </source>
</evidence>
<evidence type="ECO:0000256" key="1">
    <source>
        <dbReference type="ARBA" id="ARBA00004123"/>
    </source>
</evidence>
<dbReference type="InterPro" id="IPR051763">
    <property type="entry name" value="Copper_Homeo_Regul"/>
</dbReference>
<organism evidence="9 10">
    <name type="scientific">Phycomyces blakesleeanus</name>
    <dbReference type="NCBI Taxonomy" id="4837"/>
    <lineage>
        <taxon>Eukaryota</taxon>
        <taxon>Fungi</taxon>
        <taxon>Fungi incertae sedis</taxon>
        <taxon>Mucoromycota</taxon>
        <taxon>Mucoromycotina</taxon>
        <taxon>Mucoromycetes</taxon>
        <taxon>Mucorales</taxon>
        <taxon>Phycomycetaceae</taxon>
        <taxon>Phycomyces</taxon>
    </lineage>
</organism>
<keyword evidence="6" id="KW-0804">Transcription</keyword>
<name>A0ABR3AVN0_PHYBL</name>
<keyword evidence="7" id="KW-0539">Nucleus</keyword>
<comment type="subcellular location">
    <subcellularLocation>
        <location evidence="1">Nucleus</location>
    </subcellularLocation>
</comment>
<dbReference type="EMBL" id="JBCLYO010000015">
    <property type="protein sequence ID" value="KAL0082650.1"/>
    <property type="molecule type" value="Genomic_DNA"/>
</dbReference>
<keyword evidence="10" id="KW-1185">Reference proteome</keyword>
<dbReference type="InterPro" id="IPR036395">
    <property type="entry name" value="Cu_fist_DNA-bd_dom_sf"/>
</dbReference>
<evidence type="ECO:0000256" key="6">
    <source>
        <dbReference type="ARBA" id="ARBA00023163"/>
    </source>
</evidence>
<proteinExistence type="predicted"/>
<dbReference type="PANTHER" id="PTHR28088">
    <property type="entry name" value="TRANSCRIPTIONAL ACTIVATOR HAA1-RELATED"/>
    <property type="match status" value="1"/>
</dbReference>
<keyword evidence="5" id="KW-0805">Transcription regulation</keyword>
<feature type="domain" description="Copper-fist" evidence="8">
    <location>
        <begin position="1"/>
        <end position="39"/>
    </location>
</feature>